<sequence length="948" mass="104180">MAGAVSRRVKRKPQEIEQVVGNEEPEEDVRGVKDGRRREEEHGEVGRGKGAAGWLAMLITLLFGMWVLFRYQMEVLPFPVSERGAGVRGFSEERAYRHVEALSSLGPHPLRSLALQKAVQYVYDQAVEIQETANYEVEVEVDRFQTAPGRIGMKGGLFKGRSLVYSGLEYVVVRLHPKYDDDALENAILVSSHVDTVNTAEGAGDCSSCVGVMLELARALSHWAHGFKHSVIFLFNTGEEEGLIGAHSFMTQHPWRESIRAAIDLEAMGVGGKSFLFQGGPDSWLVETFAKVAKWPATMMLAQDIFHSGLVKSATDFQIFREVAGLSGLDFAYMENAAVYHTKNDKLSLLRPGSLQHSGDNMLPFLREVATLPELASRNMSSSPGFSNMDVVYWDVLGWYMLTYSQGFAKLLHYSVIFQLGILQVNAIVLSGFSSLVAACLALLAIYLTWCFAIGFTLFVAMIVPAIGSSAVPFLASPWLVIPLYCVPAAIGALIGHHFGHMLLVGYLWHVDEEQQKQKKTQSISDQITSLRGVVQHAPATVLCEAERWLYKAGIMQWVLVLGLTTWAKAGAAYLPLAWVVGPTVAYGLLEIRLSPRQALRPLRHLTFWLGVLAPTVLTALPAFHFPRILINMLVNFDRNPGGLPEWTGSVMLACVCAIFTTLMLVYLLPYVHRSGGLPYILGLLGAVLLFALAAVALSVFPAFTGDIGRGINVVHVIDTDGQEGGGRSFLSLASVTMGNLKEEAKHMGDADLVCGRNSTLDFATYTVKYGCQKPVPLDEGLWLRRPSLVVIKDEEGPPRVTTVRLEAGMARRWFLAISSNKVERLQLEAVTDSTSETEKFLVPTTDISGVDGWHIIQYNGPSIPSIYGYDGINGPSIFLLTLHWSKNATDAPALLKLRTDVPITTPQAEKMLEDVPEWCLSFGKSTSPYPLAYLATLPVDFDKESAT</sequence>
<evidence type="ECO:0000256" key="1">
    <source>
        <dbReference type="ARBA" id="ARBA00001947"/>
    </source>
</evidence>
<evidence type="ECO:0000256" key="10">
    <source>
        <dbReference type="ARBA" id="ARBA00022723"/>
    </source>
</evidence>
<comment type="function">
    <text evidence="2">May be involved in vacuolar sorting and osmoregulation.</text>
</comment>
<dbReference type="InterPro" id="IPR048024">
    <property type="entry name" value="Fxna-like_M28_dom"/>
</dbReference>
<name>A0A8T0H756_CERPU</name>
<evidence type="ECO:0000256" key="15">
    <source>
        <dbReference type="ARBA" id="ARBA00023049"/>
    </source>
</evidence>
<evidence type="ECO:0000256" key="4">
    <source>
        <dbReference type="ARBA" id="ARBA00004477"/>
    </source>
</evidence>
<dbReference type="SUPFAM" id="SSF53187">
    <property type="entry name" value="Zn-dependent exopeptidases"/>
    <property type="match status" value="1"/>
</dbReference>
<dbReference type="Gene3D" id="3.40.630.10">
    <property type="entry name" value="Zn peptidases"/>
    <property type="match status" value="1"/>
</dbReference>
<keyword evidence="16 20" id="KW-0472">Membrane</keyword>
<keyword evidence="12" id="KW-0256">Endoplasmic reticulum</keyword>
<comment type="cofactor">
    <cofactor evidence="1">
        <name>Zn(2+)</name>
        <dbReference type="ChEBI" id="CHEBI:29105"/>
    </cofactor>
</comment>
<keyword evidence="14 20" id="KW-1133">Transmembrane helix</keyword>
<evidence type="ECO:0000256" key="18">
    <source>
        <dbReference type="ARBA" id="ARBA00031512"/>
    </source>
</evidence>
<dbReference type="GO" id="GO:0046872">
    <property type="term" value="F:metal ion binding"/>
    <property type="evidence" value="ECO:0007669"/>
    <property type="project" value="UniProtKB-KW"/>
</dbReference>
<evidence type="ECO:0000256" key="16">
    <source>
        <dbReference type="ARBA" id="ARBA00023136"/>
    </source>
</evidence>
<comment type="similarity">
    <text evidence="5">Belongs to the peptidase M28 family.</text>
</comment>
<evidence type="ECO:0000256" key="12">
    <source>
        <dbReference type="ARBA" id="ARBA00022824"/>
    </source>
</evidence>
<evidence type="ECO:0000256" key="3">
    <source>
        <dbReference type="ARBA" id="ARBA00004128"/>
    </source>
</evidence>
<evidence type="ECO:0000256" key="5">
    <source>
        <dbReference type="ARBA" id="ARBA00010918"/>
    </source>
</evidence>
<evidence type="ECO:0000256" key="13">
    <source>
        <dbReference type="ARBA" id="ARBA00022833"/>
    </source>
</evidence>
<evidence type="ECO:0000313" key="22">
    <source>
        <dbReference type="EMBL" id="KAG0566008.1"/>
    </source>
</evidence>
<evidence type="ECO:0000256" key="19">
    <source>
        <dbReference type="SAM" id="MobiDB-lite"/>
    </source>
</evidence>
<feature type="transmembrane region" description="Helical" evidence="20">
    <location>
        <begin position="573"/>
        <end position="594"/>
    </location>
</feature>
<feature type="transmembrane region" description="Helical" evidence="20">
    <location>
        <begin position="647"/>
        <end position="669"/>
    </location>
</feature>
<keyword evidence="8" id="KW-0645">Protease</keyword>
<feature type="transmembrane region" description="Helical" evidence="20">
    <location>
        <begin position="681"/>
        <end position="704"/>
    </location>
</feature>
<dbReference type="Pfam" id="PF04389">
    <property type="entry name" value="Peptidase_M28"/>
    <property type="match status" value="1"/>
</dbReference>
<keyword evidence="9 20" id="KW-0812">Transmembrane</keyword>
<keyword evidence="23" id="KW-1185">Reference proteome</keyword>
<keyword evidence="13" id="KW-0862">Zinc</keyword>
<evidence type="ECO:0000259" key="21">
    <source>
        <dbReference type="Pfam" id="PF04389"/>
    </source>
</evidence>
<dbReference type="Proteomes" id="UP000822688">
    <property type="component" value="Chromosome 7"/>
</dbReference>
<evidence type="ECO:0000256" key="2">
    <source>
        <dbReference type="ARBA" id="ARBA00003273"/>
    </source>
</evidence>
<dbReference type="PANTHER" id="PTHR12147:SF58">
    <property type="entry name" value="VACUOLAR MEMBRANE PROTEASE"/>
    <property type="match status" value="1"/>
</dbReference>
<dbReference type="GO" id="GO:0005789">
    <property type="term" value="C:endoplasmic reticulum membrane"/>
    <property type="evidence" value="ECO:0007669"/>
    <property type="project" value="UniProtKB-SubCell"/>
</dbReference>
<keyword evidence="11" id="KW-0378">Hydrolase</keyword>
<comment type="subcellular location">
    <subcellularLocation>
        <location evidence="4">Endoplasmic reticulum membrane</location>
        <topology evidence="4">Multi-pass membrane protein</topology>
    </subcellularLocation>
    <subcellularLocation>
        <location evidence="3">Vacuole membrane</location>
        <topology evidence="3">Multi-pass membrane protein</topology>
    </subcellularLocation>
</comment>
<feature type="transmembrane region" description="Helical" evidence="20">
    <location>
        <begin position="436"/>
        <end position="467"/>
    </location>
</feature>
<keyword evidence="15" id="KW-0482">Metalloprotease</keyword>
<dbReference type="GO" id="GO:0006508">
    <property type="term" value="P:proteolysis"/>
    <property type="evidence" value="ECO:0007669"/>
    <property type="project" value="UniProtKB-KW"/>
</dbReference>
<feature type="transmembrane region" description="Helical" evidence="20">
    <location>
        <begin position="479"/>
        <end position="499"/>
    </location>
</feature>
<dbReference type="FunFam" id="3.40.630.10:FF:000008">
    <property type="entry name" value="Endoplasmic reticulum metallopeptidase 1"/>
    <property type="match status" value="1"/>
</dbReference>
<keyword evidence="10" id="KW-0479">Metal-binding</keyword>
<protein>
    <recommendedName>
        <fullName evidence="6">Vacuolar membrane protease</fullName>
    </recommendedName>
    <alternativeName>
        <fullName evidence="18">FXNA-related family protease 1</fullName>
    </alternativeName>
</protein>
<feature type="compositionally biased region" description="Basic and acidic residues" evidence="19">
    <location>
        <begin position="28"/>
        <end position="45"/>
    </location>
</feature>
<evidence type="ECO:0000256" key="14">
    <source>
        <dbReference type="ARBA" id="ARBA00022989"/>
    </source>
</evidence>
<evidence type="ECO:0000313" key="23">
    <source>
        <dbReference type="Proteomes" id="UP000822688"/>
    </source>
</evidence>
<comment type="caution">
    <text evidence="22">The sequence shown here is derived from an EMBL/GenBank/DDBJ whole genome shotgun (WGS) entry which is preliminary data.</text>
</comment>
<dbReference type="GO" id="GO:0008235">
    <property type="term" value="F:metalloexopeptidase activity"/>
    <property type="evidence" value="ECO:0007669"/>
    <property type="project" value="InterPro"/>
</dbReference>
<evidence type="ECO:0000256" key="11">
    <source>
        <dbReference type="ARBA" id="ARBA00022801"/>
    </source>
</evidence>
<evidence type="ECO:0000256" key="17">
    <source>
        <dbReference type="ARBA" id="ARBA00023180"/>
    </source>
</evidence>
<gene>
    <name evidence="22" type="ORF">KC19_7G031200</name>
</gene>
<proteinExistence type="inferred from homology"/>
<evidence type="ECO:0000256" key="20">
    <source>
        <dbReference type="SAM" id="Phobius"/>
    </source>
</evidence>
<feature type="domain" description="Peptidase M28" evidence="21">
    <location>
        <begin position="172"/>
        <end position="365"/>
    </location>
</feature>
<dbReference type="InterPro" id="IPR045175">
    <property type="entry name" value="M28_fam"/>
</dbReference>
<evidence type="ECO:0000256" key="7">
    <source>
        <dbReference type="ARBA" id="ARBA00022554"/>
    </source>
</evidence>
<evidence type="ECO:0000256" key="8">
    <source>
        <dbReference type="ARBA" id="ARBA00022670"/>
    </source>
</evidence>
<feature type="transmembrane region" description="Helical" evidence="20">
    <location>
        <begin position="51"/>
        <end position="69"/>
    </location>
</feature>
<reference evidence="22" key="1">
    <citation type="submission" date="2020-06" db="EMBL/GenBank/DDBJ databases">
        <title>WGS assembly of Ceratodon purpureus strain R40.</title>
        <authorList>
            <person name="Carey S.B."/>
            <person name="Jenkins J."/>
            <person name="Shu S."/>
            <person name="Lovell J.T."/>
            <person name="Sreedasyam A."/>
            <person name="Maumus F."/>
            <person name="Tiley G.P."/>
            <person name="Fernandez-Pozo N."/>
            <person name="Barry K."/>
            <person name="Chen C."/>
            <person name="Wang M."/>
            <person name="Lipzen A."/>
            <person name="Daum C."/>
            <person name="Saski C.A."/>
            <person name="Payton A.C."/>
            <person name="Mcbreen J.C."/>
            <person name="Conrad R.E."/>
            <person name="Kollar L.M."/>
            <person name="Olsson S."/>
            <person name="Huttunen S."/>
            <person name="Landis J.B."/>
            <person name="Wickett N.J."/>
            <person name="Johnson M.G."/>
            <person name="Rensing S.A."/>
            <person name="Grimwood J."/>
            <person name="Schmutz J."/>
            <person name="Mcdaniel S.F."/>
        </authorList>
    </citation>
    <scope>NUCLEOTIDE SEQUENCE</scope>
    <source>
        <strain evidence="22">R40</strain>
    </source>
</reference>
<dbReference type="GO" id="GO:0005774">
    <property type="term" value="C:vacuolar membrane"/>
    <property type="evidence" value="ECO:0007669"/>
    <property type="project" value="UniProtKB-SubCell"/>
</dbReference>
<feature type="region of interest" description="Disordered" evidence="19">
    <location>
        <begin position="1"/>
        <end position="45"/>
    </location>
</feature>
<organism evidence="22 23">
    <name type="scientific">Ceratodon purpureus</name>
    <name type="common">Fire moss</name>
    <name type="synonym">Dicranum purpureum</name>
    <dbReference type="NCBI Taxonomy" id="3225"/>
    <lineage>
        <taxon>Eukaryota</taxon>
        <taxon>Viridiplantae</taxon>
        <taxon>Streptophyta</taxon>
        <taxon>Embryophyta</taxon>
        <taxon>Bryophyta</taxon>
        <taxon>Bryophytina</taxon>
        <taxon>Bryopsida</taxon>
        <taxon>Dicranidae</taxon>
        <taxon>Pseudoditrichales</taxon>
        <taxon>Ditrichaceae</taxon>
        <taxon>Ceratodon</taxon>
    </lineage>
</organism>
<dbReference type="AlphaFoldDB" id="A0A8T0H756"/>
<evidence type="ECO:0000256" key="6">
    <source>
        <dbReference type="ARBA" id="ARBA00017435"/>
    </source>
</evidence>
<keyword evidence="7" id="KW-0926">Vacuole</keyword>
<evidence type="ECO:0000256" key="9">
    <source>
        <dbReference type="ARBA" id="ARBA00022692"/>
    </source>
</evidence>
<dbReference type="PANTHER" id="PTHR12147">
    <property type="entry name" value="METALLOPEPTIDASE M28 FAMILY MEMBER"/>
    <property type="match status" value="1"/>
</dbReference>
<dbReference type="InterPro" id="IPR007484">
    <property type="entry name" value="Peptidase_M28"/>
</dbReference>
<keyword evidence="17" id="KW-0325">Glycoprotein</keyword>
<accession>A0A8T0H756</accession>
<dbReference type="EMBL" id="CM026428">
    <property type="protein sequence ID" value="KAG0566008.1"/>
    <property type="molecule type" value="Genomic_DNA"/>
</dbReference>
<feature type="transmembrane region" description="Helical" evidence="20">
    <location>
        <begin position="606"/>
        <end position="627"/>
    </location>
</feature>
<dbReference type="CDD" id="cd03875">
    <property type="entry name" value="M28_Fxna_like"/>
    <property type="match status" value="1"/>
</dbReference>